<organism evidence="3 4">
    <name type="scientific">Arctia plantaginis</name>
    <name type="common">Wood tiger moth</name>
    <name type="synonym">Phalaena plantaginis</name>
    <dbReference type="NCBI Taxonomy" id="874455"/>
    <lineage>
        <taxon>Eukaryota</taxon>
        <taxon>Metazoa</taxon>
        <taxon>Ecdysozoa</taxon>
        <taxon>Arthropoda</taxon>
        <taxon>Hexapoda</taxon>
        <taxon>Insecta</taxon>
        <taxon>Pterygota</taxon>
        <taxon>Neoptera</taxon>
        <taxon>Endopterygota</taxon>
        <taxon>Lepidoptera</taxon>
        <taxon>Glossata</taxon>
        <taxon>Ditrysia</taxon>
        <taxon>Noctuoidea</taxon>
        <taxon>Erebidae</taxon>
        <taxon>Arctiinae</taxon>
        <taxon>Arctia</taxon>
    </lineage>
</organism>
<name>A0A8S0Z3Y2_ARCPL</name>
<dbReference type="InterPro" id="IPR035445">
    <property type="entry name" value="GYF-like_dom_sf"/>
</dbReference>
<gene>
    <name evidence="3" type="ORF">APLA_LOCUS2700</name>
</gene>
<dbReference type="Proteomes" id="UP000494256">
    <property type="component" value="Unassembled WGS sequence"/>
</dbReference>
<accession>A0A8S0Z3Y2</accession>
<evidence type="ECO:0000313" key="3">
    <source>
        <dbReference type="EMBL" id="CAB3226703.1"/>
    </source>
</evidence>
<feature type="compositionally biased region" description="Basic and acidic residues" evidence="1">
    <location>
        <begin position="112"/>
        <end position="145"/>
    </location>
</feature>
<comment type="caution">
    <text evidence="3">The sequence shown here is derived from an EMBL/GenBank/DDBJ whole genome shotgun (WGS) entry which is preliminary data.</text>
</comment>
<dbReference type="PROSITE" id="PS50829">
    <property type="entry name" value="GYF"/>
    <property type="match status" value="1"/>
</dbReference>
<reference evidence="3 4" key="1">
    <citation type="submission" date="2020-04" db="EMBL/GenBank/DDBJ databases">
        <authorList>
            <person name="Wallbank WR R."/>
            <person name="Pardo Diaz C."/>
            <person name="Kozak K."/>
            <person name="Martin S."/>
            <person name="Jiggins C."/>
            <person name="Moest M."/>
            <person name="Warren A I."/>
            <person name="Byers J.R.P. K."/>
            <person name="Montejo-Kovacevich G."/>
            <person name="Yen C E."/>
        </authorList>
    </citation>
    <scope>NUCLEOTIDE SEQUENCE [LARGE SCALE GENOMIC DNA]</scope>
</reference>
<dbReference type="Gene3D" id="3.30.1490.40">
    <property type="match status" value="1"/>
</dbReference>
<dbReference type="OrthoDB" id="5989141at2759"/>
<evidence type="ECO:0000256" key="1">
    <source>
        <dbReference type="SAM" id="MobiDB-lite"/>
    </source>
</evidence>
<dbReference type="GO" id="GO:0005682">
    <property type="term" value="C:U5 snRNP"/>
    <property type="evidence" value="ECO:0007669"/>
    <property type="project" value="InterPro"/>
</dbReference>
<feature type="compositionally biased region" description="Acidic residues" evidence="1">
    <location>
        <begin position="57"/>
        <end position="66"/>
    </location>
</feature>
<evidence type="ECO:0000259" key="2">
    <source>
        <dbReference type="PROSITE" id="PS50829"/>
    </source>
</evidence>
<dbReference type="Pfam" id="PF02213">
    <property type="entry name" value="GYF"/>
    <property type="match status" value="1"/>
</dbReference>
<feature type="domain" description="GYF" evidence="2">
    <location>
        <begin position="130"/>
        <end position="186"/>
    </location>
</feature>
<dbReference type="SMART" id="SM00444">
    <property type="entry name" value="GYF"/>
    <property type="match status" value="1"/>
</dbReference>
<dbReference type="AlphaFoldDB" id="A0A8S0Z3Y2"/>
<protein>
    <recommendedName>
        <fullName evidence="2">GYF domain-containing protein</fullName>
    </recommendedName>
</protein>
<evidence type="ECO:0000313" key="4">
    <source>
        <dbReference type="Proteomes" id="UP000494256"/>
    </source>
</evidence>
<dbReference type="PANTHER" id="PTHR13138:SF3">
    <property type="entry name" value="CD2 ANTIGEN CYTOPLASMIC TAIL-BINDING PROTEIN 2"/>
    <property type="match status" value="1"/>
</dbReference>
<proteinExistence type="predicted"/>
<feature type="non-terminal residue" evidence="3">
    <location>
        <position position="1"/>
    </location>
</feature>
<feature type="region of interest" description="Disordered" evidence="1">
    <location>
        <begin position="95"/>
        <end position="156"/>
    </location>
</feature>
<dbReference type="InterPro" id="IPR039905">
    <property type="entry name" value="CD2BP2/Lin1"/>
</dbReference>
<dbReference type="EMBL" id="CADEBD010000257">
    <property type="protein sequence ID" value="CAB3226703.1"/>
    <property type="molecule type" value="Genomic_DNA"/>
</dbReference>
<feature type="region of interest" description="Disordered" evidence="1">
    <location>
        <begin position="40"/>
        <end position="69"/>
    </location>
</feature>
<sequence>KNLKRDTLIIRTLPLEKEKEIRDGWLDNIDWVKVKGRPEDKYKVHKDDENKGLGDESSSDEDEPEDKFDLLQNYKEIIQHMKPKETIAKALQRLGASSKVSSVERWKRKKAEKSNPDKNESDGEEDKQKEVKWEFKWDQKDEDVSGPHSTQQMQKWSEEGTLKVVFGLEKHGEDSQFYTSNRIILNCTYKFVEIIINTKSYD</sequence>
<dbReference type="SUPFAM" id="SSF55277">
    <property type="entry name" value="GYF domain"/>
    <property type="match status" value="1"/>
</dbReference>
<feature type="compositionally biased region" description="Basic and acidic residues" evidence="1">
    <location>
        <begin position="40"/>
        <end position="54"/>
    </location>
</feature>
<dbReference type="InterPro" id="IPR003169">
    <property type="entry name" value="GYF"/>
</dbReference>
<dbReference type="PANTHER" id="PTHR13138">
    <property type="entry name" value="PROTEIN LIN1"/>
    <property type="match status" value="1"/>
</dbReference>